<evidence type="ECO:0000313" key="3">
    <source>
        <dbReference type="Proteomes" id="UP000432089"/>
    </source>
</evidence>
<feature type="compositionally biased region" description="Basic and acidic residues" evidence="1">
    <location>
        <begin position="124"/>
        <end position="148"/>
    </location>
</feature>
<feature type="compositionally biased region" description="Basic and acidic residues" evidence="1">
    <location>
        <begin position="15"/>
        <end position="25"/>
    </location>
</feature>
<sequence>MHRQPLHAEIFSAPERFRDREMPKERRVRPSPKPVGRPAYRPSLDERQTVEEMKFCGESDATIARSLGISEPTLRKHFVDELNNGHANRRKEVIGLMFQSARSGNVSAQKKLEEIGRVAGAEAEFERQSKPRAEARLGKKEQAKREAETAGAGTDWGDDLDVGSARLN</sequence>
<evidence type="ECO:0000313" key="2">
    <source>
        <dbReference type="EMBL" id="KAB0682020.1"/>
    </source>
</evidence>
<dbReference type="EMBL" id="VZDO01000002">
    <property type="protein sequence ID" value="KAB0682020.1"/>
    <property type="molecule type" value="Genomic_DNA"/>
</dbReference>
<evidence type="ECO:0000256" key="1">
    <source>
        <dbReference type="SAM" id="MobiDB-lite"/>
    </source>
</evidence>
<protein>
    <submittedName>
        <fullName evidence="2">Uncharacterized protein</fullName>
    </submittedName>
</protein>
<gene>
    <name evidence="2" type="ORF">F6X38_04235</name>
</gene>
<reference evidence="2 3" key="1">
    <citation type="submission" date="2019-09" db="EMBL/GenBank/DDBJ databases">
        <title>YIM 132180 draft genome.</title>
        <authorList>
            <person name="Zhang K."/>
        </authorList>
    </citation>
    <scope>NUCLEOTIDE SEQUENCE [LARGE SCALE GENOMIC DNA]</scope>
    <source>
        <strain evidence="2 3">YIM 132180</strain>
    </source>
</reference>
<name>A0A7V7PSG0_9HYPH</name>
<feature type="region of interest" description="Disordered" evidence="1">
    <location>
        <begin position="1"/>
        <end position="46"/>
    </location>
</feature>
<feature type="region of interest" description="Disordered" evidence="1">
    <location>
        <begin position="119"/>
        <end position="168"/>
    </location>
</feature>
<dbReference type="Proteomes" id="UP000432089">
    <property type="component" value="Unassembled WGS sequence"/>
</dbReference>
<proteinExistence type="predicted"/>
<dbReference type="AlphaFoldDB" id="A0A7V7PSG0"/>
<accession>A0A7V7PSG0</accession>
<comment type="caution">
    <text evidence="2">The sequence shown here is derived from an EMBL/GenBank/DDBJ whole genome shotgun (WGS) entry which is preliminary data.</text>
</comment>
<dbReference type="RefSeq" id="WP_150968280.1">
    <property type="nucleotide sequence ID" value="NZ_VZDO01000002.1"/>
</dbReference>
<keyword evidence="3" id="KW-1185">Reference proteome</keyword>
<organism evidence="2 3">
    <name type="scientific">Plantimonas leprariae</name>
    <dbReference type="NCBI Taxonomy" id="2615207"/>
    <lineage>
        <taxon>Bacteria</taxon>
        <taxon>Pseudomonadati</taxon>
        <taxon>Pseudomonadota</taxon>
        <taxon>Alphaproteobacteria</taxon>
        <taxon>Hyphomicrobiales</taxon>
        <taxon>Aurantimonadaceae</taxon>
        <taxon>Plantimonas</taxon>
    </lineage>
</organism>